<dbReference type="GO" id="GO:0004497">
    <property type="term" value="F:monooxygenase activity"/>
    <property type="evidence" value="ECO:0007669"/>
    <property type="project" value="UniProtKB-KW"/>
</dbReference>
<gene>
    <name evidence="1" type="ORF">EV44_g0896</name>
</gene>
<evidence type="ECO:0000313" key="1">
    <source>
        <dbReference type="EMBL" id="KHJ34054.1"/>
    </source>
</evidence>
<sequence length="613" mass="71524">MKLNKEPSEEEFSLDILYQKLRDLELLEEQVLASIDCFFGRTFFNGMEIYTDESNCQKIRHKSFSDTPFFEDVRDKVIFFKNAIQNINQFRDILRNHINICSRPYLRQLHIFDLPDEILMHICEYVQGREEYYIRYLPEINVGVQEVKNMRLTCRRFCNVSSHLLISCVNLELDTTSLFYLKEISRHPTISLGVEVIRINLLYYDSVLEEDIDNFGDYHAQRLLETTEFIEDMANNDTEFFLNTPKDIVESSIQKARSIGNAWLDFVAEFSNEISNEDLGYRKLLLRAYRKYKRLYARQERLYANDTFPRTIAAAMSRMPNAKRIDIFNSDFTARPKRCRRPDFMTMMSSDESLINSTLYPITWEKGRRFQLGDPPFALLFQIPKAIKEAGIFLTALDIKVPPDDFYKLSSDEGNLQNIIHSTQGLKSFSFDPKVPYCSDLWAADHAHEVEAFGKFLSAHLSSPTLRDIQLSCDFLRADESRPWFSLGFVLTQNSWPKLESISLTGLAFHFSDIEKFISQFDHPIIIWFKRVHLMSGTWESVLDVLHGKVGAYPTLEDLSGAEFDNFSESEKALIMGKQDNSWDMNQAELHLLATFNIPNPFRRRDTEVIIDQ</sequence>
<dbReference type="STRING" id="52586.A0A0B1PBK7"/>
<dbReference type="OrthoDB" id="3759773at2759"/>
<reference evidence="1 2" key="1">
    <citation type="journal article" date="2014" name="BMC Genomics">
        <title>Adaptive genomic structural variation in the grape powdery mildew pathogen, Erysiphe necator.</title>
        <authorList>
            <person name="Jones L."/>
            <person name="Riaz S."/>
            <person name="Morales-Cruz A."/>
            <person name="Amrine K.C."/>
            <person name="McGuire B."/>
            <person name="Gubler W.D."/>
            <person name="Walker M.A."/>
            <person name="Cantu D."/>
        </authorList>
    </citation>
    <scope>NUCLEOTIDE SEQUENCE [LARGE SCALE GENOMIC DNA]</scope>
    <source>
        <strain evidence="2">c</strain>
    </source>
</reference>
<keyword evidence="2" id="KW-1185">Reference proteome</keyword>
<dbReference type="Proteomes" id="UP000030854">
    <property type="component" value="Unassembled WGS sequence"/>
</dbReference>
<dbReference type="OMA" id="ALRCCIN"/>
<proteinExistence type="predicted"/>
<evidence type="ECO:0000313" key="2">
    <source>
        <dbReference type="Proteomes" id="UP000030854"/>
    </source>
</evidence>
<protein>
    <submittedName>
        <fullName evidence="1">Putative benzoate 4-monooxygenase cytochrome p450 protein</fullName>
    </submittedName>
</protein>
<keyword evidence="1" id="KW-0560">Oxidoreductase</keyword>
<dbReference type="HOGENOM" id="CLU_022341_0_0_1"/>
<comment type="caution">
    <text evidence="1">The sequence shown here is derived from an EMBL/GenBank/DDBJ whole genome shotgun (WGS) entry which is preliminary data.</text>
</comment>
<keyword evidence="1" id="KW-0503">Monooxygenase</keyword>
<dbReference type="AlphaFoldDB" id="A0A0B1PBK7"/>
<accession>A0A0B1PBK7</accession>
<name>A0A0B1PBK7_UNCNE</name>
<organism evidence="1 2">
    <name type="scientific">Uncinula necator</name>
    <name type="common">Grape powdery mildew</name>
    <dbReference type="NCBI Taxonomy" id="52586"/>
    <lineage>
        <taxon>Eukaryota</taxon>
        <taxon>Fungi</taxon>
        <taxon>Dikarya</taxon>
        <taxon>Ascomycota</taxon>
        <taxon>Pezizomycotina</taxon>
        <taxon>Leotiomycetes</taxon>
        <taxon>Erysiphales</taxon>
        <taxon>Erysiphaceae</taxon>
        <taxon>Erysiphe</taxon>
    </lineage>
</organism>
<dbReference type="EMBL" id="JNVN01001082">
    <property type="protein sequence ID" value="KHJ34054.1"/>
    <property type="molecule type" value="Genomic_DNA"/>
</dbReference>